<evidence type="ECO:0000313" key="9">
    <source>
        <dbReference type="Proteomes" id="UP001292094"/>
    </source>
</evidence>
<feature type="region of interest" description="Disordered" evidence="5">
    <location>
        <begin position="1080"/>
        <end position="1182"/>
    </location>
</feature>
<reference evidence="8" key="1">
    <citation type="submission" date="2023-11" db="EMBL/GenBank/DDBJ databases">
        <title>Genome assemblies of two species of porcelain crab, Petrolisthes cinctipes and Petrolisthes manimaculis (Anomura: Porcellanidae).</title>
        <authorList>
            <person name="Angst P."/>
        </authorList>
    </citation>
    <scope>NUCLEOTIDE SEQUENCE</scope>
    <source>
        <strain evidence="8">PB745_02</strain>
        <tissue evidence="8">Gill</tissue>
    </source>
</reference>
<feature type="compositionally biased region" description="Polar residues" evidence="5">
    <location>
        <begin position="974"/>
        <end position="1002"/>
    </location>
</feature>
<dbReference type="InterPro" id="IPR029485">
    <property type="entry name" value="CAT_C"/>
</dbReference>
<feature type="transmembrane region" description="Helical" evidence="6">
    <location>
        <begin position="324"/>
        <end position="350"/>
    </location>
</feature>
<feature type="compositionally biased region" description="Polar residues" evidence="5">
    <location>
        <begin position="1108"/>
        <end position="1117"/>
    </location>
</feature>
<protein>
    <recommendedName>
        <fullName evidence="7">Cationic amino acid transporter C-terminal domain-containing protein</fullName>
    </recommendedName>
</protein>
<feature type="region of interest" description="Disordered" evidence="5">
    <location>
        <begin position="616"/>
        <end position="670"/>
    </location>
</feature>
<dbReference type="PANTHER" id="PTHR43243">
    <property type="entry name" value="INNER MEMBRANE TRANSPORTER YGJI-RELATED"/>
    <property type="match status" value="1"/>
</dbReference>
<feature type="transmembrane region" description="Helical" evidence="6">
    <location>
        <begin position="273"/>
        <end position="297"/>
    </location>
</feature>
<feature type="transmembrane region" description="Helical" evidence="6">
    <location>
        <begin position="182"/>
        <end position="202"/>
    </location>
</feature>
<dbReference type="Pfam" id="PF13520">
    <property type="entry name" value="AA_permease_2"/>
    <property type="match status" value="1"/>
</dbReference>
<evidence type="ECO:0000256" key="3">
    <source>
        <dbReference type="ARBA" id="ARBA00022989"/>
    </source>
</evidence>
<evidence type="ECO:0000256" key="6">
    <source>
        <dbReference type="SAM" id="Phobius"/>
    </source>
</evidence>
<evidence type="ECO:0000313" key="8">
    <source>
        <dbReference type="EMBL" id="KAK4289409.1"/>
    </source>
</evidence>
<dbReference type="GO" id="GO:0061459">
    <property type="term" value="F:L-arginine transmembrane transporter activity"/>
    <property type="evidence" value="ECO:0007669"/>
    <property type="project" value="TreeGrafter"/>
</dbReference>
<dbReference type="GO" id="GO:0000064">
    <property type="term" value="F:L-ornithine transmembrane transporter activity"/>
    <property type="evidence" value="ECO:0007669"/>
    <property type="project" value="TreeGrafter"/>
</dbReference>
<organism evidence="8 9">
    <name type="scientific">Petrolisthes manimaculis</name>
    <dbReference type="NCBI Taxonomy" id="1843537"/>
    <lineage>
        <taxon>Eukaryota</taxon>
        <taxon>Metazoa</taxon>
        <taxon>Ecdysozoa</taxon>
        <taxon>Arthropoda</taxon>
        <taxon>Crustacea</taxon>
        <taxon>Multicrustacea</taxon>
        <taxon>Malacostraca</taxon>
        <taxon>Eumalacostraca</taxon>
        <taxon>Eucarida</taxon>
        <taxon>Decapoda</taxon>
        <taxon>Pleocyemata</taxon>
        <taxon>Anomura</taxon>
        <taxon>Galatheoidea</taxon>
        <taxon>Porcellanidae</taxon>
        <taxon>Petrolisthes</taxon>
    </lineage>
</organism>
<gene>
    <name evidence="8" type="ORF">Pmani_037613</name>
</gene>
<keyword evidence="4 6" id="KW-0472">Membrane</keyword>
<comment type="subcellular location">
    <subcellularLocation>
        <location evidence="1">Membrane</location>
        <topology evidence="1">Multi-pass membrane protein</topology>
    </subcellularLocation>
</comment>
<dbReference type="FunFam" id="1.20.1740.10:FF:000010">
    <property type="entry name" value="probable cationic amino acid transporter"/>
    <property type="match status" value="1"/>
</dbReference>
<evidence type="ECO:0000256" key="1">
    <source>
        <dbReference type="ARBA" id="ARBA00004141"/>
    </source>
</evidence>
<feature type="region of interest" description="Disordered" evidence="5">
    <location>
        <begin position="1252"/>
        <end position="1273"/>
    </location>
</feature>
<feature type="domain" description="Cationic amino acid transporter C-terminal" evidence="7">
    <location>
        <begin position="548"/>
        <end position="587"/>
    </location>
</feature>
<keyword evidence="9" id="KW-1185">Reference proteome</keyword>
<feature type="transmembrane region" description="Helical" evidence="6">
    <location>
        <begin position="485"/>
        <end position="505"/>
    </location>
</feature>
<accession>A0AAE1NHV0</accession>
<feature type="compositionally biased region" description="Basic and acidic residues" evidence="5">
    <location>
        <begin position="1140"/>
        <end position="1161"/>
    </location>
</feature>
<dbReference type="EMBL" id="JAWZYT010005874">
    <property type="protein sequence ID" value="KAK4289409.1"/>
    <property type="molecule type" value="Genomic_DNA"/>
</dbReference>
<dbReference type="GO" id="GO:0005886">
    <property type="term" value="C:plasma membrane"/>
    <property type="evidence" value="ECO:0007669"/>
    <property type="project" value="TreeGrafter"/>
</dbReference>
<dbReference type="Proteomes" id="UP001292094">
    <property type="component" value="Unassembled WGS sequence"/>
</dbReference>
<dbReference type="AlphaFoldDB" id="A0AAE1NHV0"/>
<feature type="transmembrane region" description="Helical" evidence="6">
    <location>
        <begin position="158"/>
        <end position="175"/>
    </location>
</feature>
<feature type="region of interest" description="Disordered" evidence="5">
    <location>
        <begin position="832"/>
        <end position="876"/>
    </location>
</feature>
<feature type="transmembrane region" description="Helical" evidence="6">
    <location>
        <begin position="240"/>
        <end position="261"/>
    </location>
</feature>
<dbReference type="Pfam" id="PF13906">
    <property type="entry name" value="AA_permease_C"/>
    <property type="match status" value="1"/>
</dbReference>
<dbReference type="InterPro" id="IPR002293">
    <property type="entry name" value="AA/rel_permease1"/>
</dbReference>
<evidence type="ECO:0000256" key="4">
    <source>
        <dbReference type="ARBA" id="ARBA00023136"/>
    </source>
</evidence>
<evidence type="ECO:0000256" key="5">
    <source>
        <dbReference type="SAM" id="MobiDB-lite"/>
    </source>
</evidence>
<feature type="region of interest" description="Disordered" evidence="5">
    <location>
        <begin position="959"/>
        <end position="1028"/>
    </location>
</feature>
<evidence type="ECO:0000256" key="2">
    <source>
        <dbReference type="ARBA" id="ARBA00022692"/>
    </source>
</evidence>
<dbReference type="PANTHER" id="PTHR43243:SF105">
    <property type="entry name" value="CATIONIC AMINO ACID TRANSPORTER C-TERMINAL DOMAIN-CONTAINING PROTEIN"/>
    <property type="match status" value="1"/>
</dbReference>
<feature type="transmembrane region" description="Helical" evidence="6">
    <location>
        <begin position="21"/>
        <end position="46"/>
    </location>
</feature>
<keyword evidence="2 6" id="KW-0812">Transmembrane</keyword>
<dbReference type="Gene3D" id="1.20.1740.10">
    <property type="entry name" value="Amino acid/polyamine transporter I"/>
    <property type="match status" value="2"/>
</dbReference>
<dbReference type="GO" id="GO:0015189">
    <property type="term" value="F:L-lysine transmembrane transporter activity"/>
    <property type="evidence" value="ECO:0007669"/>
    <property type="project" value="TreeGrafter"/>
</dbReference>
<name>A0AAE1NHV0_9EUCA</name>
<feature type="region of interest" description="Disordered" evidence="5">
    <location>
        <begin position="1051"/>
        <end position="1070"/>
    </location>
</feature>
<feature type="compositionally biased region" description="Acidic residues" evidence="5">
    <location>
        <begin position="863"/>
        <end position="875"/>
    </location>
</feature>
<dbReference type="GO" id="GO:0097638">
    <property type="term" value="P:L-arginine import across plasma membrane"/>
    <property type="evidence" value="ECO:0007669"/>
    <property type="project" value="TreeGrafter"/>
</dbReference>
<sequence>MPSFIDRLARRKYVEFDSSPLPRVLGIVDLTALGIGSTIGVGIYVLAGKVALDTAGPAVTICFLIAAIASVFAGVCYAEFGARVPKAGSAYVYTYICVGEFVAFIIGWNLILEYVIGTASVASAYSGYIDKLANYTISNTLIDVMPFKSDFLGDYPDFLAFSLTLVLSIGLAFGVKESSRLNTIFTSINMVVILFVIISAGTQADGTNWRIPQSKLNETCTDSENDWGTGGFAPFGFEGIMAGAATCFFGFVGFDVIATTGEEAKNPSRTIPLSIFFSLAVIFFSYFGIAAVITLVIPYCNQDDDAPLVALYDTEGLDWPVAKWFVTIGAFFGFSASLFGAMFPLPRVIYAMASDGLIFRWLGKISKRFKTPAIASFLSGLFAGVMALVFDVDALIDMMSIGTLMAYTIVAVCVMLLRYSNTEMVKGYSEYTLLSSTFADDEDKELPDSNNSSKAVGMQHSVSDYARQLFNTHNLKDTSDLTYSLVAYATVIFCIMVTLVALLLVTLSEQLSNGETGAIIAIVITGVLTLVNLIIIARQPQSKKKLSFKVPFVPWIPALSAFINMYLMCNLSRDTWFRFIVWMAVGAQSLTQGQGHDNLGFVKDGKNNLVIPTIEIHPATPTNSEPNTPRTDQKVQKTMVPSPLAQTPSTEPQNTVESKKNDGQGSNVGEVMNVSDTQEVAAVSVTEKTEILAKSSLDTSDIDEIDGKDSSKTTSLPDVDKSVLIAGAIIADSAVQKNSSDNTLKKEEEKADVIIHGINEGEEEVTVELRIKGDASRENDQDGYQDPKYASLEEVKTNLTIESMVKDEANKDDKHIGVEAIVPTAILTNELGEKSTKSTESDQEPVYATVNKDKKKSGKLTEAEFENNESSEDINDTGIHISQSVPVLPALVTQRPKSDSEIYRSVPTTPVTRRHPVKILRRMSSFDDIPPSSPDSPFARSIGNKFTIIPVQEPRVVNGMGESVSGSGLDIDNDSSAPTTPHSGVMISTSSDSPSQLMSQLLSKLPGDEEEEMAENQGSPNLSKPLFSLGSTESLTNISSADKAVLVSDEAGSRDLKRNSSRESRLGVMDTIRERGESKIIHNDDDFIPPLIAPPLTDYSTIEKDSNDNQPPASQKQQVEEKNSNENTETPSTTTTAETSSKRSEEDTEGVDSRKNAEEGKGIVSSNPLEAGVGKTTDNGQAHDITSTTIQEVASSTACFSLHHVHFIAPFNGLIIYLFYGMSNSSVEYRMQGRIPPELKIHPEKIATMFDSESEDEIYSQPSTGSLTHPYSL</sequence>
<keyword evidence="3 6" id="KW-1133">Transmembrane helix</keyword>
<feature type="transmembrane region" description="Helical" evidence="6">
    <location>
        <begin position="371"/>
        <end position="390"/>
    </location>
</feature>
<evidence type="ECO:0000259" key="7">
    <source>
        <dbReference type="Pfam" id="PF13906"/>
    </source>
</evidence>
<feature type="transmembrane region" description="Helical" evidence="6">
    <location>
        <begin position="58"/>
        <end position="78"/>
    </location>
</feature>
<feature type="compositionally biased region" description="Polar residues" evidence="5">
    <location>
        <begin position="620"/>
        <end position="630"/>
    </location>
</feature>
<comment type="caution">
    <text evidence="8">The sequence shown here is derived from an EMBL/GenBank/DDBJ whole genome shotgun (WGS) entry which is preliminary data.</text>
</comment>
<feature type="compositionally biased region" description="Polar residues" evidence="5">
    <location>
        <begin position="644"/>
        <end position="656"/>
    </location>
</feature>
<feature type="transmembrane region" description="Helical" evidence="6">
    <location>
        <begin position="90"/>
        <end position="111"/>
    </location>
</feature>
<feature type="transmembrane region" description="Helical" evidence="6">
    <location>
        <begin position="548"/>
        <end position="568"/>
    </location>
</feature>
<feature type="transmembrane region" description="Helical" evidence="6">
    <location>
        <begin position="396"/>
        <end position="417"/>
    </location>
</feature>
<feature type="compositionally biased region" description="Polar residues" evidence="5">
    <location>
        <begin position="1260"/>
        <end position="1273"/>
    </location>
</feature>
<proteinExistence type="predicted"/>
<feature type="compositionally biased region" description="Low complexity" evidence="5">
    <location>
        <begin position="1125"/>
        <end position="1139"/>
    </location>
</feature>
<feature type="transmembrane region" description="Helical" evidence="6">
    <location>
        <begin position="517"/>
        <end position="536"/>
    </location>
</feature>